<keyword evidence="8" id="KW-0732">Signal</keyword>
<dbReference type="EMBL" id="WKPI01000021">
    <property type="protein sequence ID" value="MSC33785.1"/>
    <property type="molecule type" value="Genomic_DNA"/>
</dbReference>
<evidence type="ECO:0000313" key="13">
    <source>
        <dbReference type="Proteomes" id="UP000480929"/>
    </source>
</evidence>
<comment type="catalytic activity">
    <reaction evidence="7 8">
        <text>dihydrourocanate + A = urocanate + AH2</text>
        <dbReference type="Rhea" id="RHEA:36059"/>
        <dbReference type="ChEBI" id="CHEBI:13193"/>
        <dbReference type="ChEBI" id="CHEBI:17499"/>
        <dbReference type="ChEBI" id="CHEBI:27247"/>
        <dbReference type="ChEBI" id="CHEBI:72991"/>
        <dbReference type="EC" id="1.3.99.33"/>
    </reaction>
</comment>
<dbReference type="InterPro" id="IPR003953">
    <property type="entry name" value="FAD-dep_OxRdtase_2_FAD-bd"/>
</dbReference>
<keyword evidence="6 8" id="KW-0560">Oxidoreductase</keyword>
<comment type="similarity">
    <text evidence="1 8">Belongs to the FAD-dependent oxidoreductase 2 family. FRD/SDH subfamily.</text>
</comment>
<evidence type="ECO:0000259" key="9">
    <source>
        <dbReference type="SMART" id="SM00900"/>
    </source>
</evidence>
<dbReference type="OrthoDB" id="9806724at2"/>
<dbReference type="GO" id="GO:0010181">
    <property type="term" value="F:FMN binding"/>
    <property type="evidence" value="ECO:0007669"/>
    <property type="project" value="InterPro"/>
</dbReference>
<dbReference type="InterPro" id="IPR007329">
    <property type="entry name" value="FMN-bd"/>
</dbReference>
<dbReference type="SUPFAM" id="SSF56425">
    <property type="entry name" value="Succinate dehydrogenase/fumarate reductase flavoprotein, catalytic domain"/>
    <property type="match status" value="1"/>
</dbReference>
<organism evidence="10 12">
    <name type="scientific">Holdemania massiliensis</name>
    <dbReference type="NCBI Taxonomy" id="1468449"/>
    <lineage>
        <taxon>Bacteria</taxon>
        <taxon>Bacillati</taxon>
        <taxon>Bacillota</taxon>
        <taxon>Erysipelotrichia</taxon>
        <taxon>Erysipelotrichales</taxon>
        <taxon>Erysipelotrichaceae</taxon>
        <taxon>Holdemania</taxon>
    </lineage>
</organism>
<name>A0A6N7S8W2_9FIRM</name>
<dbReference type="SMART" id="SM00900">
    <property type="entry name" value="FMN_bind"/>
    <property type="match status" value="1"/>
</dbReference>
<evidence type="ECO:0000256" key="8">
    <source>
        <dbReference type="RuleBase" id="RU366062"/>
    </source>
</evidence>
<dbReference type="InterPro" id="IPR010960">
    <property type="entry name" value="Flavocytochrome_c"/>
</dbReference>
<feature type="domain" description="FMN-binding" evidence="9">
    <location>
        <begin position="29"/>
        <end position="103"/>
    </location>
</feature>
<reference evidence="12 13" key="1">
    <citation type="journal article" date="2019" name="Nat. Med.">
        <title>A library of human gut bacterial isolates paired with longitudinal multiomics data enables mechanistic microbiome research.</title>
        <authorList>
            <person name="Poyet M."/>
            <person name="Groussin M."/>
            <person name="Gibbons S.M."/>
            <person name="Avila-Pacheco J."/>
            <person name="Jiang X."/>
            <person name="Kearney S.M."/>
            <person name="Perrotta A.R."/>
            <person name="Berdy B."/>
            <person name="Zhao S."/>
            <person name="Lieberman T.D."/>
            <person name="Swanson P.K."/>
            <person name="Smith M."/>
            <person name="Roesemann S."/>
            <person name="Alexander J.E."/>
            <person name="Rich S.A."/>
            <person name="Livny J."/>
            <person name="Vlamakis H."/>
            <person name="Clish C."/>
            <person name="Bullock K."/>
            <person name="Deik A."/>
            <person name="Scott J."/>
            <person name="Pierce K.A."/>
            <person name="Xavier R.J."/>
            <person name="Alm E.J."/>
        </authorList>
    </citation>
    <scope>NUCLEOTIDE SEQUENCE [LARGE SCALE GENOMIC DNA]</scope>
    <source>
        <strain evidence="10 12">BIOML-A4</strain>
        <strain evidence="11 13">BIOML-A5</strain>
    </source>
</reference>
<gene>
    <name evidence="11" type="ORF">GKD88_11705</name>
    <name evidence="10" type="ORF">GKE08_12030</name>
</gene>
<dbReference type="AlphaFoldDB" id="A0A6N7S8W2"/>
<dbReference type="Proteomes" id="UP000480929">
    <property type="component" value="Unassembled WGS sequence"/>
</dbReference>
<evidence type="ECO:0000256" key="4">
    <source>
        <dbReference type="ARBA" id="ARBA00022630"/>
    </source>
</evidence>
<dbReference type="NCBIfam" id="TIGR01813">
    <property type="entry name" value="flavo_cyto_c"/>
    <property type="match status" value="1"/>
</dbReference>
<dbReference type="GO" id="GO:0016020">
    <property type="term" value="C:membrane"/>
    <property type="evidence" value="ECO:0007669"/>
    <property type="project" value="InterPro"/>
</dbReference>
<dbReference type="Pfam" id="PF00890">
    <property type="entry name" value="FAD_binding_2"/>
    <property type="match status" value="1"/>
</dbReference>
<evidence type="ECO:0000313" key="10">
    <source>
        <dbReference type="EMBL" id="MSA90055.1"/>
    </source>
</evidence>
<keyword evidence="4 8" id="KW-0285">Flavoprotein</keyword>
<dbReference type="InterPro" id="IPR027477">
    <property type="entry name" value="Succ_DH/fumarate_Rdtase_cat_sf"/>
</dbReference>
<dbReference type="PANTHER" id="PTHR43400:SF7">
    <property type="entry name" value="FAD-DEPENDENT OXIDOREDUCTASE 2 FAD BINDING DOMAIN-CONTAINING PROTEIN"/>
    <property type="match status" value="1"/>
</dbReference>
<accession>A0A6N7S8W2</accession>
<dbReference type="EMBL" id="WKPJ01000019">
    <property type="protein sequence ID" value="MSA90055.1"/>
    <property type="molecule type" value="Genomic_DNA"/>
</dbReference>
<evidence type="ECO:0000256" key="5">
    <source>
        <dbReference type="ARBA" id="ARBA00022827"/>
    </source>
</evidence>
<comment type="caution">
    <text evidence="10">The sequence shown here is derived from an EMBL/GenBank/DDBJ whole genome shotgun (WGS) entry which is preliminary data.</text>
</comment>
<protein>
    <recommendedName>
        <fullName evidence="3 8">Urocanate reductase</fullName>
        <ecNumber evidence="2 8">1.3.99.33</ecNumber>
    </recommendedName>
</protein>
<dbReference type="SUPFAM" id="SSF51905">
    <property type="entry name" value="FAD/NAD(P)-binding domain"/>
    <property type="match status" value="1"/>
</dbReference>
<dbReference type="RefSeq" id="WP_154239182.1">
    <property type="nucleotide sequence ID" value="NZ_CALJPI010000271.1"/>
</dbReference>
<comment type="cofactor">
    <cofactor evidence="8">
        <name>FAD</name>
        <dbReference type="ChEBI" id="CHEBI:57692"/>
    </cofactor>
    <text evidence="8">Binds 1 FAD per subunit.</text>
</comment>
<keyword evidence="13" id="KW-1185">Reference proteome</keyword>
<dbReference type="Gene3D" id="3.50.50.60">
    <property type="entry name" value="FAD/NAD(P)-binding domain"/>
    <property type="match status" value="1"/>
</dbReference>
<evidence type="ECO:0000256" key="3">
    <source>
        <dbReference type="ARBA" id="ARBA00015872"/>
    </source>
</evidence>
<sequence length="577" mass="62731">MNLKKIIPSLCLILCCGCASSSTRCQIDGYLGPMDIEVLSEDQRITAIQVLSHADTPEIADPALADFIAQILENQTLQIDAVNGATQSCEALRKGIERLLKRQGFTEEQLYAARPQTPTVQEEASEIYDVVVIGGGGAGLAAAVSAARQGASVAVLEKADSLGGNTIRATAMYNCVDDQLQHPLQIMDSEQLFFEETFNGGHQKAKPELVRILTSQADEGLAFLQELGLEIDTVIDNCLGGEHARGHYSKAHNGTDFIQVLSDACVREQVDFYLNTRAEALIQEGSAVIGVQAVQQRQPIQFQVRQGVILATGGFGYNVEMRMQYDQSLTGDLLCSNTPGTVGDGLVMAQAIGASLIDMEYIELYPMADIYDGGLHNSIPNAINHGILVNTEGDRFIREDAGRDELAQAIRAQDHGFVYSVTDDDFSSLQEDRDFLEGLVLMGQVVKADTLEDLARQLELDFSVLEAAVNDYNRSVEQQRDPRFQRRTLINKIDHPPFYATAKTVTVHHTLGGVEINEHAQVLDQKTQPIPRLYAAGEVTGGIHGANRLGGNSFPDCIVFGRIAGTEAAAQPPRPMS</sequence>
<evidence type="ECO:0000256" key="6">
    <source>
        <dbReference type="ARBA" id="ARBA00023002"/>
    </source>
</evidence>
<feature type="chain" id="PRO_5027155613" description="Urocanate reductase" evidence="8">
    <location>
        <begin position="22"/>
        <end position="577"/>
    </location>
</feature>
<feature type="signal peptide" evidence="8">
    <location>
        <begin position="1"/>
        <end position="21"/>
    </location>
</feature>
<evidence type="ECO:0000256" key="2">
    <source>
        <dbReference type="ARBA" id="ARBA00013137"/>
    </source>
</evidence>
<dbReference type="Gene3D" id="3.90.700.10">
    <property type="entry name" value="Succinate dehydrogenase/fumarate reductase flavoprotein, catalytic domain"/>
    <property type="match status" value="1"/>
</dbReference>
<dbReference type="Proteomes" id="UP000433575">
    <property type="component" value="Unassembled WGS sequence"/>
</dbReference>
<evidence type="ECO:0000313" key="12">
    <source>
        <dbReference type="Proteomes" id="UP000433575"/>
    </source>
</evidence>
<dbReference type="Pfam" id="PF04205">
    <property type="entry name" value="FMN_bind"/>
    <property type="match status" value="1"/>
</dbReference>
<proteinExistence type="inferred from homology"/>
<dbReference type="EC" id="1.3.99.33" evidence="2 8"/>
<keyword evidence="5 8" id="KW-0274">FAD</keyword>
<dbReference type="PANTHER" id="PTHR43400">
    <property type="entry name" value="FUMARATE REDUCTASE"/>
    <property type="match status" value="1"/>
</dbReference>
<dbReference type="InterPro" id="IPR050315">
    <property type="entry name" value="FAD-oxidoreductase_2"/>
</dbReference>
<dbReference type="InterPro" id="IPR036188">
    <property type="entry name" value="FAD/NAD-bd_sf"/>
</dbReference>
<evidence type="ECO:0000313" key="11">
    <source>
        <dbReference type="EMBL" id="MSC33785.1"/>
    </source>
</evidence>
<evidence type="ECO:0000256" key="7">
    <source>
        <dbReference type="ARBA" id="ARBA00049922"/>
    </source>
</evidence>
<comment type="cofactor">
    <cofactor evidence="8">
        <name>FMN</name>
        <dbReference type="ChEBI" id="CHEBI:58210"/>
    </cofactor>
    <text evidence="8">Binds 1 or 2 FMN covalently per subunit.</text>
</comment>
<dbReference type="PRINTS" id="PR00368">
    <property type="entry name" value="FADPNR"/>
</dbReference>
<dbReference type="GO" id="GO:0033765">
    <property type="term" value="F:steroid dehydrogenase activity, acting on the CH-CH group of donors"/>
    <property type="evidence" value="ECO:0007669"/>
    <property type="project" value="UniProtKB-ARBA"/>
</dbReference>
<evidence type="ECO:0000256" key="1">
    <source>
        <dbReference type="ARBA" id="ARBA00008040"/>
    </source>
</evidence>